<feature type="transmembrane region" description="Helical" evidence="1">
    <location>
        <begin position="140"/>
        <end position="160"/>
    </location>
</feature>
<accession>A0A1G9VPU6</accession>
<feature type="transmembrane region" description="Helical" evidence="1">
    <location>
        <begin position="84"/>
        <end position="115"/>
    </location>
</feature>
<dbReference type="STRING" id="211114.SAMN04489726_3167"/>
<dbReference type="SUPFAM" id="SSF103473">
    <property type="entry name" value="MFS general substrate transporter"/>
    <property type="match status" value="1"/>
</dbReference>
<evidence type="ECO:0000256" key="1">
    <source>
        <dbReference type="SAM" id="Phobius"/>
    </source>
</evidence>
<dbReference type="OrthoDB" id="3266873at2"/>
<keyword evidence="3" id="KW-1185">Reference proteome</keyword>
<evidence type="ECO:0008006" key="4">
    <source>
        <dbReference type="Google" id="ProtNLM"/>
    </source>
</evidence>
<dbReference type="InterPro" id="IPR036259">
    <property type="entry name" value="MFS_trans_sf"/>
</dbReference>
<name>A0A1G9VPU6_ALLAB</name>
<feature type="transmembrane region" description="Helical" evidence="1">
    <location>
        <begin position="20"/>
        <end position="39"/>
    </location>
</feature>
<organism evidence="2 3">
    <name type="scientific">Allokutzneria albata</name>
    <name type="common">Kibdelosporangium albatum</name>
    <dbReference type="NCBI Taxonomy" id="211114"/>
    <lineage>
        <taxon>Bacteria</taxon>
        <taxon>Bacillati</taxon>
        <taxon>Actinomycetota</taxon>
        <taxon>Actinomycetes</taxon>
        <taxon>Pseudonocardiales</taxon>
        <taxon>Pseudonocardiaceae</taxon>
        <taxon>Allokutzneria</taxon>
    </lineage>
</organism>
<dbReference type="eggNOG" id="ENOG5033209">
    <property type="taxonomic scope" value="Bacteria"/>
</dbReference>
<sequence>MSLQQFVADLVHSGPASPAVEFVTSLGRTVAGIFVYFWIASVMPGTPATSLAIVMACFGIGAALGPFLAPLARRFLDARASVLLALYSALALVVVFGCSVLVLPSWPIALCYVVAMRMVMRTRDVLLTTLRQESFRGSRFTTIMSWSFALSSFGALVGSWHGVAFHVPQYPVFGLAMLALALVFTIVVVTSRK</sequence>
<reference evidence="2 3" key="1">
    <citation type="submission" date="2016-10" db="EMBL/GenBank/DDBJ databases">
        <authorList>
            <person name="de Groot N.N."/>
        </authorList>
    </citation>
    <scope>NUCLEOTIDE SEQUENCE [LARGE SCALE GENOMIC DNA]</scope>
    <source>
        <strain evidence="2 3">DSM 44149</strain>
    </source>
</reference>
<protein>
    <recommendedName>
        <fullName evidence="4">Major Facilitator Superfamily protein</fullName>
    </recommendedName>
</protein>
<evidence type="ECO:0000313" key="2">
    <source>
        <dbReference type="EMBL" id="SDM74244.1"/>
    </source>
</evidence>
<dbReference type="AlphaFoldDB" id="A0A1G9VPU6"/>
<keyword evidence="1" id="KW-0812">Transmembrane</keyword>
<feature type="transmembrane region" description="Helical" evidence="1">
    <location>
        <begin position="172"/>
        <end position="190"/>
    </location>
</feature>
<dbReference type="Proteomes" id="UP000183376">
    <property type="component" value="Chromosome I"/>
</dbReference>
<proteinExistence type="predicted"/>
<gene>
    <name evidence="2" type="ORF">SAMN04489726_3167</name>
</gene>
<keyword evidence="1" id="KW-0472">Membrane</keyword>
<evidence type="ECO:0000313" key="3">
    <source>
        <dbReference type="Proteomes" id="UP000183376"/>
    </source>
</evidence>
<keyword evidence="1" id="KW-1133">Transmembrane helix</keyword>
<dbReference type="NCBIfam" id="NF037960">
    <property type="entry name" value="MFS_trans"/>
    <property type="match status" value="1"/>
</dbReference>
<feature type="transmembrane region" description="Helical" evidence="1">
    <location>
        <begin position="51"/>
        <end position="72"/>
    </location>
</feature>
<dbReference type="EMBL" id="LT629701">
    <property type="protein sequence ID" value="SDM74244.1"/>
    <property type="molecule type" value="Genomic_DNA"/>
</dbReference>